<dbReference type="OMA" id="EIQNMHG"/>
<proteinExistence type="inferred from homology"/>
<sequence length="112" mass="12401">MLLLRSLLRQSLKCKVKCKVKCELNLAKWSSIGASEGEKRITEILKNKFPHASTIAVTDISGGCGAMYEIIVESSEFQGIRTVLQHRLVHEALKEEIKAAHGVRIVTTVPQS</sequence>
<dbReference type="InterPro" id="IPR002634">
    <property type="entry name" value="BolA"/>
</dbReference>
<dbReference type="Proteomes" id="UP000014500">
    <property type="component" value="Unassembled WGS sequence"/>
</dbReference>
<dbReference type="Gene3D" id="3.30.300.90">
    <property type="entry name" value="BolA-like"/>
    <property type="match status" value="1"/>
</dbReference>
<organism evidence="3 4">
    <name type="scientific">Strigamia maritima</name>
    <name type="common">European centipede</name>
    <name type="synonym">Geophilus maritimus</name>
    <dbReference type="NCBI Taxonomy" id="126957"/>
    <lineage>
        <taxon>Eukaryota</taxon>
        <taxon>Metazoa</taxon>
        <taxon>Ecdysozoa</taxon>
        <taxon>Arthropoda</taxon>
        <taxon>Myriapoda</taxon>
        <taxon>Chilopoda</taxon>
        <taxon>Pleurostigmophora</taxon>
        <taxon>Geophilomorpha</taxon>
        <taxon>Linotaeniidae</taxon>
        <taxon>Strigamia</taxon>
    </lineage>
</organism>
<dbReference type="PANTHER" id="PTHR46188:SF1">
    <property type="entry name" value="BOLA-LIKE PROTEIN 3"/>
    <property type="match status" value="1"/>
</dbReference>
<dbReference type="Pfam" id="PF01722">
    <property type="entry name" value="BolA"/>
    <property type="match status" value="1"/>
</dbReference>
<accession>T1JGP7</accession>
<evidence type="ECO:0000256" key="1">
    <source>
        <dbReference type="ARBA" id="ARBA00005578"/>
    </source>
</evidence>
<dbReference type="STRING" id="126957.T1JGP7"/>
<protein>
    <recommendedName>
        <fullName evidence="5">BolA-like protein 3</fullName>
    </recommendedName>
</protein>
<dbReference type="PhylomeDB" id="T1JGP7"/>
<dbReference type="SUPFAM" id="SSF82657">
    <property type="entry name" value="BolA-like"/>
    <property type="match status" value="1"/>
</dbReference>
<keyword evidence="4" id="KW-1185">Reference proteome</keyword>
<comment type="similarity">
    <text evidence="1 2">Belongs to the BolA/IbaG family.</text>
</comment>
<reference evidence="4" key="1">
    <citation type="submission" date="2011-05" db="EMBL/GenBank/DDBJ databases">
        <authorList>
            <person name="Richards S.R."/>
            <person name="Qu J."/>
            <person name="Jiang H."/>
            <person name="Jhangiani S.N."/>
            <person name="Agravi P."/>
            <person name="Goodspeed R."/>
            <person name="Gross S."/>
            <person name="Mandapat C."/>
            <person name="Jackson L."/>
            <person name="Mathew T."/>
            <person name="Pu L."/>
            <person name="Thornton R."/>
            <person name="Saada N."/>
            <person name="Wilczek-Boney K.B."/>
            <person name="Lee S."/>
            <person name="Kovar C."/>
            <person name="Wu Y."/>
            <person name="Scherer S.E."/>
            <person name="Worley K.C."/>
            <person name="Muzny D.M."/>
            <person name="Gibbs R."/>
        </authorList>
    </citation>
    <scope>NUCLEOTIDE SEQUENCE</scope>
    <source>
        <strain evidence="4">Brora</strain>
    </source>
</reference>
<dbReference type="InterPro" id="IPR036065">
    <property type="entry name" value="BolA-like_sf"/>
</dbReference>
<evidence type="ECO:0000313" key="3">
    <source>
        <dbReference type="EnsemblMetazoa" id="SMAR013020-PA"/>
    </source>
</evidence>
<name>T1JGP7_STRMM</name>
<dbReference type="GO" id="GO:0005759">
    <property type="term" value="C:mitochondrial matrix"/>
    <property type="evidence" value="ECO:0007669"/>
    <property type="project" value="TreeGrafter"/>
</dbReference>
<dbReference type="AlphaFoldDB" id="T1JGP7"/>
<dbReference type="eggNOG" id="KOG3348">
    <property type="taxonomic scope" value="Eukaryota"/>
</dbReference>
<dbReference type="HOGENOM" id="CLU_109462_0_2_1"/>
<reference evidence="3" key="2">
    <citation type="submission" date="2015-02" db="UniProtKB">
        <authorList>
            <consortium name="EnsemblMetazoa"/>
        </authorList>
    </citation>
    <scope>IDENTIFICATION</scope>
</reference>
<evidence type="ECO:0008006" key="5">
    <source>
        <dbReference type="Google" id="ProtNLM"/>
    </source>
</evidence>
<evidence type="ECO:0000313" key="4">
    <source>
        <dbReference type="Proteomes" id="UP000014500"/>
    </source>
</evidence>
<dbReference type="InterPro" id="IPR052275">
    <property type="entry name" value="Mt_Fe-S_assembly_factor"/>
</dbReference>
<dbReference type="PANTHER" id="PTHR46188">
    <property type="entry name" value="BOLA-LIKE PROTEIN 3"/>
    <property type="match status" value="1"/>
</dbReference>
<evidence type="ECO:0000256" key="2">
    <source>
        <dbReference type="RuleBase" id="RU003860"/>
    </source>
</evidence>
<dbReference type="EMBL" id="JH432211">
    <property type="status" value="NOT_ANNOTATED_CDS"/>
    <property type="molecule type" value="Genomic_DNA"/>
</dbReference>
<dbReference type="EnsemblMetazoa" id="SMAR013020-RA">
    <property type="protein sequence ID" value="SMAR013020-PA"/>
    <property type="gene ID" value="SMAR013020"/>
</dbReference>